<evidence type="ECO:0000256" key="1">
    <source>
        <dbReference type="SAM" id="Phobius"/>
    </source>
</evidence>
<evidence type="ECO:0000259" key="2">
    <source>
        <dbReference type="Pfam" id="PF01478"/>
    </source>
</evidence>
<organism evidence="3 4">
    <name type="scientific">Bariatricus massiliensis</name>
    <dbReference type="NCBI Taxonomy" id="1745713"/>
    <lineage>
        <taxon>Bacteria</taxon>
        <taxon>Bacillati</taxon>
        <taxon>Bacillota</taxon>
        <taxon>Clostridia</taxon>
        <taxon>Lachnospirales</taxon>
        <taxon>Lachnospiraceae</taxon>
        <taxon>Bariatricus</taxon>
    </lineage>
</organism>
<keyword evidence="4" id="KW-1185">Reference proteome</keyword>
<keyword evidence="1" id="KW-0472">Membrane</keyword>
<dbReference type="RefSeq" id="WP_199882826.1">
    <property type="nucleotide sequence ID" value="NZ_JAJCIQ010000028.1"/>
</dbReference>
<dbReference type="GO" id="GO:0004190">
    <property type="term" value="F:aspartic-type endopeptidase activity"/>
    <property type="evidence" value="ECO:0007669"/>
    <property type="project" value="UniProtKB-EC"/>
</dbReference>
<dbReference type="Pfam" id="PF01478">
    <property type="entry name" value="Peptidase_A24"/>
    <property type="match status" value="1"/>
</dbReference>
<feature type="domain" description="Prepilin type IV endopeptidase peptidase" evidence="2">
    <location>
        <begin position="9"/>
        <end position="107"/>
    </location>
</feature>
<dbReference type="EC" id="3.4.23.43" evidence="3"/>
<dbReference type="InterPro" id="IPR000045">
    <property type="entry name" value="Prepilin_IV_endopep_pep"/>
</dbReference>
<accession>A0ABS8DM34</accession>
<keyword evidence="3" id="KW-0378">Hydrolase</keyword>
<comment type="caution">
    <text evidence="3">The sequence shown here is derived from an EMBL/GenBank/DDBJ whole genome shotgun (WGS) entry which is preliminary data.</text>
</comment>
<protein>
    <submittedName>
        <fullName evidence="3">Prepilin peptidase</fullName>
        <ecNumber evidence="3">3.4.23.43</ecNumber>
    </submittedName>
</protein>
<feature type="transmembrane region" description="Helical" evidence="1">
    <location>
        <begin position="28"/>
        <end position="45"/>
    </location>
</feature>
<dbReference type="Gene3D" id="1.20.120.1220">
    <property type="match status" value="1"/>
</dbReference>
<evidence type="ECO:0000313" key="3">
    <source>
        <dbReference type="EMBL" id="MCB7389512.1"/>
    </source>
</evidence>
<feature type="transmembrane region" description="Helical" evidence="1">
    <location>
        <begin position="124"/>
        <end position="140"/>
    </location>
</feature>
<gene>
    <name evidence="3" type="ORF">LIZ65_19705</name>
</gene>
<proteinExistence type="predicted"/>
<dbReference type="EMBL" id="JAJCIS010000029">
    <property type="protein sequence ID" value="MCB7389512.1"/>
    <property type="molecule type" value="Genomic_DNA"/>
</dbReference>
<feature type="transmembrane region" description="Helical" evidence="1">
    <location>
        <begin position="91"/>
        <end position="112"/>
    </location>
</feature>
<keyword evidence="1" id="KW-1133">Transmembrane helix</keyword>
<feature type="transmembrane region" description="Helical" evidence="1">
    <location>
        <begin position="51"/>
        <end position="70"/>
    </location>
</feature>
<dbReference type="Proteomes" id="UP001299546">
    <property type="component" value="Unassembled WGS sequence"/>
</dbReference>
<evidence type="ECO:0000313" key="4">
    <source>
        <dbReference type="Proteomes" id="UP001299546"/>
    </source>
</evidence>
<keyword evidence="1" id="KW-0812">Transmembrane</keyword>
<reference evidence="3 4" key="1">
    <citation type="submission" date="2021-10" db="EMBL/GenBank/DDBJ databases">
        <title>Collection of gut derived symbiotic bacterial strains cultured from healthy donors.</title>
        <authorList>
            <person name="Lin H."/>
            <person name="Littmann E."/>
            <person name="Kohout C."/>
            <person name="Pamer E.G."/>
        </authorList>
    </citation>
    <scope>NUCLEOTIDE SEQUENCE [LARGE SCALE GENOMIC DNA]</scope>
    <source>
        <strain evidence="3 4">DFI.1.165</strain>
    </source>
</reference>
<name>A0ABS8DM34_9FIRM</name>
<sequence length="141" mass="15797">MRKIIELMILPYLVLGSIYDLKRQMIPVWYLALGTVGALCSSIYFESAGWYIWAAGGAAGVLFLIAAKMTKESIGYGDGWMITNLGIYCGIWKLSFLLFFTFAGAALAAGIGMFWKKWSRKKRIPLYPFLILGYIGGVMLW</sequence>